<reference evidence="5 6" key="1">
    <citation type="journal article" date="2024" name="Science">
        <title>Giant polyketide synthase enzymes in the biosynthesis of giant marine polyether toxins.</title>
        <authorList>
            <person name="Fallon T.R."/>
            <person name="Shende V.V."/>
            <person name="Wierzbicki I.H."/>
            <person name="Pendleton A.L."/>
            <person name="Watervoot N.F."/>
            <person name="Auber R.P."/>
            <person name="Gonzalez D.J."/>
            <person name="Wisecaver J.H."/>
            <person name="Moore B.S."/>
        </authorList>
    </citation>
    <scope>NUCLEOTIDE SEQUENCE [LARGE SCALE GENOMIC DNA]</scope>
    <source>
        <strain evidence="5 6">12B1</strain>
    </source>
</reference>
<feature type="region of interest" description="Disordered" evidence="4">
    <location>
        <begin position="1"/>
        <end position="52"/>
    </location>
</feature>
<evidence type="ECO:0008006" key="7">
    <source>
        <dbReference type="Google" id="ProtNLM"/>
    </source>
</evidence>
<evidence type="ECO:0000256" key="4">
    <source>
        <dbReference type="SAM" id="MobiDB-lite"/>
    </source>
</evidence>
<organism evidence="5 6">
    <name type="scientific">Prymnesium parvum</name>
    <name type="common">Toxic golden alga</name>
    <dbReference type="NCBI Taxonomy" id="97485"/>
    <lineage>
        <taxon>Eukaryota</taxon>
        <taxon>Haptista</taxon>
        <taxon>Haptophyta</taxon>
        <taxon>Prymnesiophyceae</taxon>
        <taxon>Prymnesiales</taxon>
        <taxon>Prymnesiaceae</taxon>
        <taxon>Prymnesium</taxon>
    </lineage>
</organism>
<evidence type="ECO:0000313" key="6">
    <source>
        <dbReference type="Proteomes" id="UP001515480"/>
    </source>
</evidence>
<proteinExistence type="predicted"/>
<dbReference type="AlphaFoldDB" id="A0AB34IGI5"/>
<keyword evidence="3" id="KW-0539">Nucleus</keyword>
<dbReference type="InterPro" id="IPR037624">
    <property type="entry name" value="Nup133-like"/>
</dbReference>
<comment type="caution">
    <text evidence="5">The sequence shown here is derived from an EMBL/GenBank/DDBJ whole genome shotgun (WGS) entry which is preliminary data.</text>
</comment>
<dbReference type="GO" id="GO:0016973">
    <property type="term" value="P:poly(A)+ mRNA export from nucleus"/>
    <property type="evidence" value="ECO:0007669"/>
    <property type="project" value="TreeGrafter"/>
</dbReference>
<evidence type="ECO:0000256" key="2">
    <source>
        <dbReference type="ARBA" id="ARBA00022448"/>
    </source>
</evidence>
<dbReference type="PANTHER" id="PTHR13405:SF11">
    <property type="entry name" value="NUCLEAR PORE COMPLEX PROTEIN NUP133"/>
    <property type="match status" value="1"/>
</dbReference>
<gene>
    <name evidence="5" type="ORF">AB1Y20_013776</name>
</gene>
<keyword evidence="2" id="KW-0813">Transport</keyword>
<name>A0AB34IGI5_PRYPA</name>
<keyword evidence="6" id="KW-1185">Reference proteome</keyword>
<dbReference type="GO" id="GO:0017056">
    <property type="term" value="F:structural constituent of nuclear pore"/>
    <property type="evidence" value="ECO:0007669"/>
    <property type="project" value="InterPro"/>
</dbReference>
<dbReference type="GO" id="GO:0031080">
    <property type="term" value="C:nuclear pore outer ring"/>
    <property type="evidence" value="ECO:0007669"/>
    <property type="project" value="TreeGrafter"/>
</dbReference>
<evidence type="ECO:0000256" key="3">
    <source>
        <dbReference type="ARBA" id="ARBA00023242"/>
    </source>
</evidence>
<feature type="compositionally biased region" description="Polar residues" evidence="4">
    <location>
        <begin position="17"/>
        <end position="31"/>
    </location>
</feature>
<dbReference type="GO" id="GO:0000972">
    <property type="term" value="P:transcription-dependent tethering of RNA polymerase II gene DNA at nuclear periphery"/>
    <property type="evidence" value="ECO:0007669"/>
    <property type="project" value="TreeGrafter"/>
</dbReference>
<sequence length="1220" mass="130565">MNLDLSPDDYLVVKTPKTAQPQSPGTQSRLFSPSSRHHRPPPTPALASPFAPPRTLPSHASLRFSHQPLPKLLYEALRHLDLHPPPLRPFGAAAGWAWLVVGPTLYAWRPLSPHDSLRALRGAPGETTAAPLVCPLLPSTPPQLLVVWSSAFSRRLALHSLAPAASALSLSHAPLPAPPLCVAPRHGGALLVAPWQLFAARLADGQLAVSPLPRGFSGLRAVVSGVRQLLGAPQEAGPAVCACSAGGLLLVARGQGAEAAVEVWEGEEWKGELRVGESLRQEGEDARVVDACVAQREGPAMLLVGSREAPDAGPLRLSVHALSLATGRVERASALFSLPCDDGPIPPPLLASLSVCAALRADGPALLCRRWGGGGAAGAAWALRDSYGRPSDALLAAPAAPRGPPPLLGAMPDDRLVGAAADEHGALLLFRSGLLRLGCQQVRRAVPGREPSAEALVSELRAAWEAGALPDDSVVLSASGAAAAAAAAAVSEACVHAPLLASWSGSAAGVQSEAFLQHKLEQHASLLAFCRAARLFEAAALLEPASDPTSVAELIGHGEALAAGLELRRHQNRASPAASSLLVRLLTQVVSADPPPAASNLWDAAAAASGAFPAEEQSQEAFYGSLLHKRLGPGRLESLVDKLAKAVDEAAASPHRLPQLRFLADAALLPLTAAAQYRDLQRPLLLERPADLTSWSDSEALLRALAPLCDALASALMAEPSPPDAPHHAPLVDALMRLHRLRLLGLLTHLRRAAAASPSHAFHPSAAKPPQLDAFHTARQHAASHLLRLGPALASSLAEEFRDFRTLARLVVRDHLPPAECLELRDRLLDAFTRQAPPHLYAHDALAEPSFCEHLLQEYFDLGPAGCHKLLHLPTSHPYTAADLALFLQKHPLLQWLQLVEQGHEATLKARATHSLPSDEARDKFASAARALYGWGMQSTTGGAVEKRKVILSLGKLCHRAAVLPHTPLASARDEPIAFAPQLPPREHLPKVPAVPIPVGGERPSQQMSVSLTDVDNELYCLSVQLAEPLSHLRTSMNSEQLVEAILSDARERSLYDRVVLLQFAIDVVHKSAWRFGENPFEQQAKREQLLDVLACAYTCEQRRWEQIATQFYARDDSWLKAELDASSSERAGLTLFYLIRYEARQALLEPAGSTRARSRISSDGPLQGFLLQRLQQAGNRRLKDLFDRTQAMADEVVAPVPVTRPSDGEDWDVVMGDEQ</sequence>
<protein>
    <recommendedName>
        <fullName evidence="7">Nucleoporin Nup133/Nup155-like C-terminal domain-containing protein</fullName>
    </recommendedName>
</protein>
<dbReference type="PANTHER" id="PTHR13405">
    <property type="entry name" value="NUCLEAR PORE COMPLEX PROTEIN NUP133"/>
    <property type="match status" value="1"/>
</dbReference>
<dbReference type="GO" id="GO:0006606">
    <property type="term" value="P:protein import into nucleus"/>
    <property type="evidence" value="ECO:0007669"/>
    <property type="project" value="TreeGrafter"/>
</dbReference>
<evidence type="ECO:0000256" key="1">
    <source>
        <dbReference type="ARBA" id="ARBA00004123"/>
    </source>
</evidence>
<evidence type="ECO:0000313" key="5">
    <source>
        <dbReference type="EMBL" id="KAL1498451.1"/>
    </source>
</evidence>
<dbReference type="Proteomes" id="UP001515480">
    <property type="component" value="Unassembled WGS sequence"/>
</dbReference>
<dbReference type="EMBL" id="JBGBPQ010000027">
    <property type="protein sequence ID" value="KAL1498451.1"/>
    <property type="molecule type" value="Genomic_DNA"/>
</dbReference>
<comment type="subcellular location">
    <subcellularLocation>
        <location evidence="1">Nucleus</location>
    </subcellularLocation>
</comment>
<accession>A0AB34IGI5</accession>